<keyword evidence="5" id="KW-1133">Transmembrane helix</keyword>
<evidence type="ECO:0000256" key="8">
    <source>
        <dbReference type="SAM" id="MobiDB-lite"/>
    </source>
</evidence>
<evidence type="ECO:0000256" key="1">
    <source>
        <dbReference type="ARBA" id="ARBA00004370"/>
    </source>
</evidence>
<protein>
    <submittedName>
        <fullName evidence="10">FtsQ-type POTRA domain-containing protein</fullName>
    </submittedName>
</protein>
<evidence type="ECO:0000256" key="5">
    <source>
        <dbReference type="ARBA" id="ARBA00022989"/>
    </source>
</evidence>
<dbReference type="PANTHER" id="PTHR37820:SF1">
    <property type="entry name" value="CELL DIVISION PROTEIN FTSQ"/>
    <property type="match status" value="1"/>
</dbReference>
<keyword evidence="2" id="KW-1003">Cell membrane</keyword>
<keyword evidence="3" id="KW-0132">Cell division</keyword>
<proteinExistence type="predicted"/>
<evidence type="ECO:0000256" key="2">
    <source>
        <dbReference type="ARBA" id="ARBA00022475"/>
    </source>
</evidence>
<evidence type="ECO:0000256" key="6">
    <source>
        <dbReference type="ARBA" id="ARBA00023136"/>
    </source>
</evidence>
<evidence type="ECO:0000313" key="11">
    <source>
        <dbReference type="Proteomes" id="UP001146505"/>
    </source>
</evidence>
<name>A0A9X3M6S8_9CORY</name>
<dbReference type="PANTHER" id="PTHR37820">
    <property type="entry name" value="CELL DIVISION PROTEIN DIVIB"/>
    <property type="match status" value="1"/>
</dbReference>
<accession>A0A9X3M6S8</accession>
<gene>
    <name evidence="10" type="ORF">L8U58_05640</name>
</gene>
<feature type="region of interest" description="Disordered" evidence="8">
    <location>
        <begin position="1"/>
        <end position="26"/>
    </location>
</feature>
<evidence type="ECO:0000256" key="4">
    <source>
        <dbReference type="ARBA" id="ARBA00022692"/>
    </source>
</evidence>
<dbReference type="Gene3D" id="3.10.20.310">
    <property type="entry name" value="membrane protein fhac"/>
    <property type="match status" value="1"/>
</dbReference>
<keyword evidence="11" id="KW-1185">Reference proteome</keyword>
<dbReference type="GO" id="GO:0051301">
    <property type="term" value="P:cell division"/>
    <property type="evidence" value="ECO:0007669"/>
    <property type="project" value="UniProtKB-KW"/>
</dbReference>
<evidence type="ECO:0000259" key="9">
    <source>
        <dbReference type="PROSITE" id="PS51779"/>
    </source>
</evidence>
<reference evidence="10" key="1">
    <citation type="submission" date="2022-02" db="EMBL/GenBank/DDBJ databases">
        <title>Corynebacterium sp. from urogenital microbiome.</title>
        <authorList>
            <person name="Cappelli E.A."/>
            <person name="Ribeiro T.G."/>
            <person name="Peixe L."/>
        </authorList>
    </citation>
    <scope>NUCLEOTIDE SEQUENCE</scope>
    <source>
        <strain evidence="10">C9Ua_112</strain>
    </source>
</reference>
<feature type="domain" description="POTRA" evidence="9">
    <location>
        <begin position="55"/>
        <end position="123"/>
    </location>
</feature>
<organism evidence="10 11">
    <name type="scientific">Corynebacterium macclintockiae</name>
    <dbReference type="NCBI Taxonomy" id="2913501"/>
    <lineage>
        <taxon>Bacteria</taxon>
        <taxon>Bacillati</taxon>
        <taxon>Actinomycetota</taxon>
        <taxon>Actinomycetes</taxon>
        <taxon>Mycobacteriales</taxon>
        <taxon>Corynebacteriaceae</taxon>
        <taxon>Corynebacterium</taxon>
    </lineage>
</organism>
<dbReference type="Proteomes" id="UP001146505">
    <property type="component" value="Unassembled WGS sequence"/>
</dbReference>
<dbReference type="InterPro" id="IPR013685">
    <property type="entry name" value="POTRA_FtsQ_type"/>
</dbReference>
<comment type="subcellular location">
    <subcellularLocation>
        <location evidence="1">Membrane</location>
    </subcellularLocation>
</comment>
<dbReference type="InterPro" id="IPR034746">
    <property type="entry name" value="POTRA"/>
</dbReference>
<keyword evidence="6" id="KW-0472">Membrane</keyword>
<dbReference type="GO" id="GO:0005886">
    <property type="term" value="C:plasma membrane"/>
    <property type="evidence" value="ECO:0007669"/>
    <property type="project" value="TreeGrafter"/>
</dbReference>
<evidence type="ECO:0000313" key="10">
    <source>
        <dbReference type="EMBL" id="MCZ9305019.1"/>
    </source>
</evidence>
<dbReference type="InterPro" id="IPR050487">
    <property type="entry name" value="FtsQ_DivIB"/>
</dbReference>
<dbReference type="EMBL" id="JAKMUV010000005">
    <property type="protein sequence ID" value="MCZ9305019.1"/>
    <property type="molecule type" value="Genomic_DNA"/>
</dbReference>
<evidence type="ECO:0000256" key="3">
    <source>
        <dbReference type="ARBA" id="ARBA00022618"/>
    </source>
</evidence>
<dbReference type="GeneID" id="301813023"/>
<keyword evidence="4" id="KW-0812">Transmembrane</keyword>
<dbReference type="PROSITE" id="PS51779">
    <property type="entry name" value="POTRA"/>
    <property type="match status" value="1"/>
</dbReference>
<dbReference type="AlphaFoldDB" id="A0A9X3M6S8"/>
<dbReference type="RefSeq" id="WP_034980661.1">
    <property type="nucleotide sequence ID" value="NZ_JAKMUV010000005.1"/>
</dbReference>
<comment type="caution">
    <text evidence="10">The sequence shown here is derived from an EMBL/GenBank/DDBJ whole genome shotgun (WGS) entry which is preliminary data.</text>
</comment>
<dbReference type="Pfam" id="PF08478">
    <property type="entry name" value="POTRA_1"/>
    <property type="match status" value="1"/>
</dbReference>
<sequence length="242" mass="26225">MSGASRIKSNKRSTTNKRSADKGRNPRRKRLQWLVAGLVALVVLLGVVVYAAPILRVSQIDVQGTTNADAEAIRTASTINAGDNMLRLDIAGAAQSVSKVPWVEKVTVKRSWPTTVTIDVTEHKAIGYVMDGDTPHVVDENGQIFLTGVKPEGALEFKKTKADDARAIQSVTQVITALSDDLRGKLEGIEAESADSIKLFFPNQAVYWGSSERADEKAEATRIVLGREGNWNVSNPAMPTVK</sequence>
<keyword evidence="7" id="KW-0131">Cell cycle</keyword>
<evidence type="ECO:0000256" key="7">
    <source>
        <dbReference type="ARBA" id="ARBA00023306"/>
    </source>
</evidence>